<dbReference type="InterPro" id="IPR036249">
    <property type="entry name" value="Thioredoxin-like_sf"/>
</dbReference>
<gene>
    <name evidence="2" type="ORF">GCM10009839_31990</name>
</gene>
<evidence type="ECO:0000313" key="2">
    <source>
        <dbReference type="EMBL" id="GAA2029976.1"/>
    </source>
</evidence>
<dbReference type="Gene3D" id="3.40.30.10">
    <property type="entry name" value="Glutaredoxin"/>
    <property type="match status" value="1"/>
</dbReference>
<dbReference type="InterPro" id="IPR016639">
    <property type="entry name" value="GST_Omega/GSH"/>
</dbReference>
<dbReference type="RefSeq" id="WP_344666390.1">
    <property type="nucleotide sequence ID" value="NZ_BAAAQN010000016.1"/>
</dbReference>
<dbReference type="Gene3D" id="1.20.1050.10">
    <property type="match status" value="1"/>
</dbReference>
<dbReference type="SUPFAM" id="SSF52833">
    <property type="entry name" value="Thioredoxin-like"/>
    <property type="match status" value="1"/>
</dbReference>
<name>A0ABP5FN67_9ACTN</name>
<organism evidence="2 3">
    <name type="scientific">Catenulispora yoronensis</name>
    <dbReference type="NCBI Taxonomy" id="450799"/>
    <lineage>
        <taxon>Bacteria</taxon>
        <taxon>Bacillati</taxon>
        <taxon>Actinomycetota</taxon>
        <taxon>Actinomycetes</taxon>
        <taxon>Catenulisporales</taxon>
        <taxon>Catenulisporaceae</taxon>
        <taxon>Catenulispora</taxon>
    </lineage>
</organism>
<dbReference type="Proteomes" id="UP001500751">
    <property type="component" value="Unassembled WGS sequence"/>
</dbReference>
<dbReference type="InterPro" id="IPR036282">
    <property type="entry name" value="Glutathione-S-Trfase_C_sf"/>
</dbReference>
<keyword evidence="3" id="KW-1185">Reference proteome</keyword>
<sequence length="310" mass="34511">MTIDVPQNRTLAVEAPAREVEQLRGRITADGSSGYRAEPGRYHVYVAWGCSWSNRAVVVRGLKGLEDVVSVSYVDDSADERGWTFGGVSGPDPVNGFSRLRDAYEATVPGWPGRASVPALWDRVTGRLISNESGAISLDLSTQFDTWASTPVDLYPERLRPEMDALNASLHVDVNGAVHHAGHAADPAEHARVIDVLFERLVELEHRLESERFLFGADLVEPDIRLWLSLVRLDIAYPRLLIESLRRPSGFPALWRYARDLYALPAFRQATNFAQIRQNFADNFEHLHPERVVPPPAKAGGAADSHWDVD</sequence>
<dbReference type="EMBL" id="BAAAQN010000016">
    <property type="protein sequence ID" value="GAA2029976.1"/>
    <property type="molecule type" value="Genomic_DNA"/>
</dbReference>
<dbReference type="PANTHER" id="PTHR32419:SF6">
    <property type="entry name" value="GLUTATHIONE S-TRANSFERASE OMEGA-LIKE 1-RELATED"/>
    <property type="match status" value="1"/>
</dbReference>
<proteinExistence type="predicted"/>
<protein>
    <submittedName>
        <fullName evidence="2">Glutathione S-transferase C-terminal domain-containing protein</fullName>
    </submittedName>
</protein>
<accession>A0ABP5FN67</accession>
<evidence type="ECO:0000313" key="3">
    <source>
        <dbReference type="Proteomes" id="UP001500751"/>
    </source>
</evidence>
<dbReference type="PANTHER" id="PTHR32419">
    <property type="entry name" value="GLUTATHIONYL-HYDROQUINONE REDUCTASE"/>
    <property type="match status" value="1"/>
</dbReference>
<feature type="region of interest" description="Disordered" evidence="1">
    <location>
        <begin position="291"/>
        <end position="310"/>
    </location>
</feature>
<evidence type="ECO:0000256" key="1">
    <source>
        <dbReference type="SAM" id="MobiDB-lite"/>
    </source>
</evidence>
<comment type="caution">
    <text evidence="2">The sequence shown here is derived from an EMBL/GenBank/DDBJ whole genome shotgun (WGS) entry which is preliminary data.</text>
</comment>
<reference evidence="3" key="1">
    <citation type="journal article" date="2019" name="Int. J. Syst. Evol. Microbiol.">
        <title>The Global Catalogue of Microorganisms (GCM) 10K type strain sequencing project: providing services to taxonomists for standard genome sequencing and annotation.</title>
        <authorList>
            <consortium name="The Broad Institute Genomics Platform"/>
            <consortium name="The Broad Institute Genome Sequencing Center for Infectious Disease"/>
            <person name="Wu L."/>
            <person name="Ma J."/>
        </authorList>
    </citation>
    <scope>NUCLEOTIDE SEQUENCE [LARGE SCALE GENOMIC DNA]</scope>
    <source>
        <strain evidence="3">JCM 16014</strain>
    </source>
</reference>
<dbReference type="Pfam" id="PF13410">
    <property type="entry name" value="GST_C_2"/>
    <property type="match status" value="1"/>
</dbReference>
<dbReference type="SUPFAM" id="SSF47616">
    <property type="entry name" value="GST C-terminal domain-like"/>
    <property type="match status" value="1"/>
</dbReference>